<gene>
    <name evidence="9" type="ORF">C0601_01270</name>
</gene>
<evidence type="ECO:0000256" key="5">
    <source>
        <dbReference type="ARBA" id="ARBA00022827"/>
    </source>
</evidence>
<dbReference type="GO" id="GO:0106312">
    <property type="term" value="F:methylenetetrahydrofolate reductase (NADH) activity"/>
    <property type="evidence" value="ECO:0007669"/>
    <property type="project" value="UniProtKB-EC"/>
</dbReference>
<dbReference type="InterPro" id="IPR029041">
    <property type="entry name" value="FAD-linked_oxidoreductase-like"/>
</dbReference>
<dbReference type="AlphaFoldDB" id="A0A2N5ZLT9"/>
<comment type="catalytic activity">
    <reaction evidence="7">
        <text>(6S)-5-methyl-5,6,7,8-tetrahydrofolate + NAD(+) = (6R)-5,10-methylene-5,6,7,8-tetrahydrofolate + NADH + H(+)</text>
        <dbReference type="Rhea" id="RHEA:19821"/>
        <dbReference type="ChEBI" id="CHEBI:15378"/>
        <dbReference type="ChEBI" id="CHEBI:15636"/>
        <dbReference type="ChEBI" id="CHEBI:18608"/>
        <dbReference type="ChEBI" id="CHEBI:57540"/>
        <dbReference type="ChEBI" id="CHEBI:57945"/>
        <dbReference type="EC" id="1.5.1.54"/>
    </reaction>
    <physiologicalReaction direction="right-to-left" evidence="7">
        <dbReference type="Rhea" id="RHEA:19823"/>
    </physiologicalReaction>
</comment>
<comment type="cofactor">
    <cofactor evidence="1 8">
        <name>FAD</name>
        <dbReference type="ChEBI" id="CHEBI:57692"/>
    </cofactor>
</comment>
<keyword evidence="5 8" id="KW-0274">FAD</keyword>
<name>A0A2N5ZLT9_MUIH1</name>
<evidence type="ECO:0000256" key="6">
    <source>
        <dbReference type="ARBA" id="ARBA00023002"/>
    </source>
</evidence>
<evidence type="ECO:0000313" key="10">
    <source>
        <dbReference type="Proteomes" id="UP000234857"/>
    </source>
</evidence>
<keyword evidence="4 8" id="KW-0285">Flavoprotein</keyword>
<dbReference type="PANTHER" id="PTHR45754">
    <property type="entry name" value="METHYLENETETRAHYDROFOLATE REDUCTASE"/>
    <property type="match status" value="1"/>
</dbReference>
<accession>A0A2N5ZLT9</accession>
<dbReference type="EMBL" id="PKTG01000024">
    <property type="protein sequence ID" value="PLX19650.1"/>
    <property type="molecule type" value="Genomic_DNA"/>
</dbReference>
<dbReference type="Gene3D" id="3.20.20.220">
    <property type="match status" value="1"/>
</dbReference>
<organism evidence="9 10">
    <name type="scientific">Muiribacterium halophilum</name>
    <dbReference type="NCBI Taxonomy" id="2053465"/>
    <lineage>
        <taxon>Bacteria</taxon>
        <taxon>Candidatus Muiribacteriota</taxon>
        <taxon>Candidatus Muiribacteriia</taxon>
        <taxon>Candidatus Muiribacteriales</taxon>
        <taxon>Candidatus Muiribacteriaceae</taxon>
        <taxon>Candidatus Muiribacterium</taxon>
    </lineage>
</organism>
<protein>
    <recommendedName>
        <fullName evidence="8">Methylenetetrahydrofolate reductase</fullName>
    </recommendedName>
</protein>
<comment type="pathway">
    <text evidence="2 8">One-carbon metabolism; tetrahydrofolate interconversion.</text>
</comment>
<evidence type="ECO:0000256" key="8">
    <source>
        <dbReference type="RuleBase" id="RU003862"/>
    </source>
</evidence>
<dbReference type="CDD" id="cd00537">
    <property type="entry name" value="MTHFR"/>
    <property type="match status" value="1"/>
</dbReference>
<evidence type="ECO:0000256" key="2">
    <source>
        <dbReference type="ARBA" id="ARBA00004777"/>
    </source>
</evidence>
<evidence type="ECO:0000256" key="7">
    <source>
        <dbReference type="ARBA" id="ARBA00048628"/>
    </source>
</evidence>
<dbReference type="Proteomes" id="UP000234857">
    <property type="component" value="Unassembled WGS sequence"/>
</dbReference>
<dbReference type="InterPro" id="IPR003171">
    <property type="entry name" value="Mehydrof_redctse-like"/>
</dbReference>
<dbReference type="GO" id="GO:0005829">
    <property type="term" value="C:cytosol"/>
    <property type="evidence" value="ECO:0007669"/>
    <property type="project" value="TreeGrafter"/>
</dbReference>
<evidence type="ECO:0000313" key="9">
    <source>
        <dbReference type="EMBL" id="PLX19650.1"/>
    </source>
</evidence>
<dbReference type="GO" id="GO:0009086">
    <property type="term" value="P:methionine biosynthetic process"/>
    <property type="evidence" value="ECO:0007669"/>
    <property type="project" value="TreeGrafter"/>
</dbReference>
<dbReference type="UniPathway" id="UPA00193"/>
<proteinExistence type="inferred from homology"/>
<dbReference type="GO" id="GO:0035999">
    <property type="term" value="P:tetrahydrofolate interconversion"/>
    <property type="evidence" value="ECO:0007669"/>
    <property type="project" value="UniProtKB-UniPathway"/>
</dbReference>
<comment type="similarity">
    <text evidence="3 8">Belongs to the methylenetetrahydrofolate reductase family.</text>
</comment>
<evidence type="ECO:0000256" key="1">
    <source>
        <dbReference type="ARBA" id="ARBA00001974"/>
    </source>
</evidence>
<dbReference type="PANTHER" id="PTHR45754:SF3">
    <property type="entry name" value="METHYLENETETRAHYDROFOLATE REDUCTASE (NADPH)"/>
    <property type="match status" value="1"/>
</dbReference>
<reference evidence="9 10" key="1">
    <citation type="submission" date="2017-11" db="EMBL/GenBank/DDBJ databases">
        <title>Genome-resolved metagenomics identifies genetic mobility, metabolic interactions, and unexpected diversity in perchlorate-reducing communities.</title>
        <authorList>
            <person name="Barnum T.P."/>
            <person name="Figueroa I.A."/>
            <person name="Carlstrom C.I."/>
            <person name="Lucas L.N."/>
            <person name="Engelbrektson A.L."/>
            <person name="Coates J.D."/>
        </authorList>
    </citation>
    <scope>NUCLEOTIDE SEQUENCE [LARGE SCALE GENOMIC DNA]</scope>
    <source>
        <strain evidence="9">BM706</strain>
    </source>
</reference>
<evidence type="ECO:0000256" key="4">
    <source>
        <dbReference type="ARBA" id="ARBA00022630"/>
    </source>
</evidence>
<dbReference type="Pfam" id="PF02219">
    <property type="entry name" value="MTHFR"/>
    <property type="match status" value="1"/>
</dbReference>
<keyword evidence="6 8" id="KW-0560">Oxidoreductase</keyword>
<dbReference type="SUPFAM" id="SSF51730">
    <property type="entry name" value="FAD-linked oxidoreductase"/>
    <property type="match status" value="1"/>
</dbReference>
<sequence>MSKLRELLENKEKVLTAELFAPKGIGMKNITRKLKILEPYIDLFNVTDNQRATMRVSSIGLCAYLEREFGVETVYQLNCRDRNRIALQSDLLAASLLGLKNVLVITGDHHSIGDHLYTKPVYDLDSVQLLQTIEKLNNGLDFSGNKLRGKPDIFAGATVNPVSRPMQPHLLKFKKKIRAGAKFFQTQVVFDTDLFKEFYKEAKDEKVPILAGISLIKDVEFAKFINESVQGLNIPERIMKRLSTGGDVSHTRIDVACEIIESLKDSCQGYHFMVFGLEKEIPIILKETSLVL</sequence>
<comment type="caution">
    <text evidence="9">The sequence shown here is derived from an EMBL/GenBank/DDBJ whole genome shotgun (WGS) entry which is preliminary data.</text>
</comment>
<evidence type="ECO:0000256" key="3">
    <source>
        <dbReference type="ARBA" id="ARBA00006743"/>
    </source>
</evidence>
<dbReference type="GO" id="GO:0071949">
    <property type="term" value="F:FAD binding"/>
    <property type="evidence" value="ECO:0007669"/>
    <property type="project" value="TreeGrafter"/>
</dbReference>